<evidence type="ECO:0000313" key="1">
    <source>
        <dbReference type="Proteomes" id="UP000887560"/>
    </source>
</evidence>
<sequence>MVNPLVSLKMNYCESGTCADGGQFSFRMFPNFMEDMEKENAMQNLPWLHYAKFAQLSCWIFLQDEDSSGLGKELNFCFISTFGYRNRMPMKDIGLDDGFELSSQLRKQWKIAINNKTPMYCYSESIKSKEPYIINFAICLIEEEPKEKGQFLIYSSHRAMIDCLGIGYLVCSCPGSRLIATVYAQFIFFVRPIYGNKYPVTHASYYDFLDILKNKEATQRLPCTPRTKNSEVSHMMEVATRYFDSGMVRNLDFYFIAEYDMA</sequence>
<name>A0A915NUR9_9BILA</name>
<proteinExistence type="predicted"/>
<dbReference type="AlphaFoldDB" id="A0A915NUR9"/>
<evidence type="ECO:0000313" key="2">
    <source>
        <dbReference type="WBParaSite" id="scf7180000421088.g6271"/>
    </source>
</evidence>
<keyword evidence="1" id="KW-1185">Reference proteome</keyword>
<organism evidence="1 2">
    <name type="scientific">Meloidogyne floridensis</name>
    <dbReference type="NCBI Taxonomy" id="298350"/>
    <lineage>
        <taxon>Eukaryota</taxon>
        <taxon>Metazoa</taxon>
        <taxon>Ecdysozoa</taxon>
        <taxon>Nematoda</taxon>
        <taxon>Chromadorea</taxon>
        <taxon>Rhabditida</taxon>
        <taxon>Tylenchina</taxon>
        <taxon>Tylenchomorpha</taxon>
        <taxon>Tylenchoidea</taxon>
        <taxon>Meloidogynidae</taxon>
        <taxon>Meloidogyninae</taxon>
        <taxon>Meloidogyne</taxon>
    </lineage>
</organism>
<dbReference type="Proteomes" id="UP000887560">
    <property type="component" value="Unplaced"/>
</dbReference>
<protein>
    <submittedName>
        <fullName evidence="2">Uncharacterized protein</fullName>
    </submittedName>
</protein>
<accession>A0A915NUR9</accession>
<reference evidence="2" key="1">
    <citation type="submission" date="2022-11" db="UniProtKB">
        <authorList>
            <consortium name="WormBaseParasite"/>
        </authorList>
    </citation>
    <scope>IDENTIFICATION</scope>
</reference>
<dbReference type="WBParaSite" id="scf7180000421088.g6271">
    <property type="protein sequence ID" value="scf7180000421088.g6271"/>
    <property type="gene ID" value="scf7180000421088.g6271"/>
</dbReference>